<dbReference type="EMBL" id="AWUE01017433">
    <property type="protein sequence ID" value="OMO87036.1"/>
    <property type="molecule type" value="Genomic_DNA"/>
</dbReference>
<accession>A0A1R3IWT0</accession>
<name>A0A1R3IWT0_9ROSI</name>
<dbReference type="Proteomes" id="UP000187203">
    <property type="component" value="Unassembled WGS sequence"/>
</dbReference>
<evidence type="ECO:0000313" key="1">
    <source>
        <dbReference type="EMBL" id="OMO87036.1"/>
    </source>
</evidence>
<gene>
    <name evidence="1" type="ORF">COLO4_20822</name>
</gene>
<comment type="caution">
    <text evidence="1">The sequence shown here is derived from an EMBL/GenBank/DDBJ whole genome shotgun (WGS) entry which is preliminary data.</text>
</comment>
<proteinExistence type="predicted"/>
<dbReference type="AlphaFoldDB" id="A0A1R3IWT0"/>
<organism evidence="1 2">
    <name type="scientific">Corchorus olitorius</name>
    <dbReference type="NCBI Taxonomy" id="93759"/>
    <lineage>
        <taxon>Eukaryota</taxon>
        <taxon>Viridiplantae</taxon>
        <taxon>Streptophyta</taxon>
        <taxon>Embryophyta</taxon>
        <taxon>Tracheophyta</taxon>
        <taxon>Spermatophyta</taxon>
        <taxon>Magnoliopsida</taxon>
        <taxon>eudicotyledons</taxon>
        <taxon>Gunneridae</taxon>
        <taxon>Pentapetalae</taxon>
        <taxon>rosids</taxon>
        <taxon>malvids</taxon>
        <taxon>Malvales</taxon>
        <taxon>Malvaceae</taxon>
        <taxon>Grewioideae</taxon>
        <taxon>Apeibeae</taxon>
        <taxon>Corchorus</taxon>
    </lineage>
</organism>
<evidence type="ECO:0000313" key="2">
    <source>
        <dbReference type="Proteomes" id="UP000187203"/>
    </source>
</evidence>
<protein>
    <submittedName>
        <fullName evidence="1">Uncharacterized protein</fullName>
    </submittedName>
</protein>
<reference evidence="2" key="1">
    <citation type="submission" date="2013-09" db="EMBL/GenBank/DDBJ databases">
        <title>Corchorus olitorius genome sequencing.</title>
        <authorList>
            <person name="Alam M."/>
            <person name="Haque M.S."/>
            <person name="Islam M.S."/>
            <person name="Emdad E.M."/>
            <person name="Islam M.M."/>
            <person name="Ahmed B."/>
            <person name="Halim A."/>
            <person name="Hossen Q.M.M."/>
            <person name="Hossain M.Z."/>
            <person name="Ahmed R."/>
            <person name="Khan M.M."/>
            <person name="Islam R."/>
            <person name="Rashid M.M."/>
            <person name="Khan S.A."/>
            <person name="Rahman M.S."/>
            <person name="Alam M."/>
            <person name="Yahiya A.S."/>
            <person name="Khan M.S."/>
            <person name="Azam M.S."/>
            <person name="Haque T."/>
            <person name="Lashkar M.Z.H."/>
            <person name="Akhand A.I."/>
            <person name="Morshed G."/>
            <person name="Roy S."/>
            <person name="Uddin K.S."/>
            <person name="Rabeya T."/>
            <person name="Hossain A.S."/>
            <person name="Chowdhury A."/>
            <person name="Snigdha A.R."/>
            <person name="Mortoza M.S."/>
            <person name="Matin S.A."/>
            <person name="Hoque S.M.E."/>
            <person name="Islam M.K."/>
            <person name="Roy D.K."/>
            <person name="Haider R."/>
            <person name="Moosa M.M."/>
            <person name="Elias S.M."/>
            <person name="Hasan A.M."/>
            <person name="Jahan S."/>
            <person name="Shafiuddin M."/>
            <person name="Mahmood N."/>
            <person name="Shommy N.S."/>
        </authorList>
    </citation>
    <scope>NUCLEOTIDE SEQUENCE [LARGE SCALE GENOMIC DNA]</scope>
    <source>
        <strain evidence="2">cv. O-4</strain>
    </source>
</reference>
<keyword evidence="2" id="KW-1185">Reference proteome</keyword>
<sequence>MASNFEVHLLAKDKIRIQLMSQPERIPKGSGPMKVSDVFSTFFPLKLAH</sequence>